<dbReference type="InterPro" id="IPR027469">
    <property type="entry name" value="Cation_efflux_TMD_sf"/>
</dbReference>
<dbReference type="InterPro" id="IPR058533">
    <property type="entry name" value="Cation_efflux_TM"/>
</dbReference>
<evidence type="ECO:0000256" key="3">
    <source>
        <dbReference type="ARBA" id="ARBA00022692"/>
    </source>
</evidence>
<dbReference type="PANTHER" id="PTHR45820">
    <property type="entry name" value="FI23527P1"/>
    <property type="match status" value="1"/>
</dbReference>
<evidence type="ECO:0000256" key="8">
    <source>
        <dbReference type="SAM" id="Phobius"/>
    </source>
</evidence>
<dbReference type="SUPFAM" id="SSF161111">
    <property type="entry name" value="Cation efflux protein transmembrane domain-like"/>
    <property type="match status" value="1"/>
</dbReference>
<feature type="transmembrane region" description="Helical" evidence="8">
    <location>
        <begin position="290"/>
        <end position="312"/>
    </location>
</feature>
<dbReference type="Proteomes" id="UP001150538">
    <property type="component" value="Unassembled WGS sequence"/>
</dbReference>
<dbReference type="GO" id="GO:0016020">
    <property type="term" value="C:membrane"/>
    <property type="evidence" value="ECO:0007669"/>
    <property type="project" value="UniProtKB-SubCell"/>
</dbReference>
<keyword evidence="11" id="KW-1185">Reference proteome</keyword>
<keyword evidence="5 8" id="KW-1133">Transmembrane helix</keyword>
<keyword evidence="4" id="KW-0862">Zinc</keyword>
<gene>
    <name evidence="10" type="primary">ZRC1_2</name>
    <name evidence="10" type="ORF">H4219_004104</name>
</gene>
<dbReference type="EMBL" id="JANBPU010000127">
    <property type="protein sequence ID" value="KAJ1915845.1"/>
    <property type="molecule type" value="Genomic_DNA"/>
</dbReference>
<dbReference type="PANTHER" id="PTHR45820:SF4">
    <property type="entry name" value="ZINC TRANSPORTER 63C, ISOFORM F"/>
    <property type="match status" value="1"/>
</dbReference>
<evidence type="ECO:0000256" key="6">
    <source>
        <dbReference type="ARBA" id="ARBA00023136"/>
    </source>
</evidence>
<name>A0A9W8DSE0_9FUNG</name>
<comment type="caution">
    <text evidence="10">The sequence shown here is derived from an EMBL/GenBank/DDBJ whole genome shotgun (WGS) entry which is preliminary data.</text>
</comment>
<feature type="transmembrane region" description="Helical" evidence="8">
    <location>
        <begin position="113"/>
        <end position="133"/>
    </location>
</feature>
<keyword evidence="6 8" id="KW-0472">Membrane</keyword>
<protein>
    <submittedName>
        <fullName evidence="10">Zinc resistance conferring protein</fullName>
    </submittedName>
</protein>
<evidence type="ECO:0000256" key="7">
    <source>
        <dbReference type="SAM" id="MobiDB-lite"/>
    </source>
</evidence>
<feature type="region of interest" description="Disordered" evidence="7">
    <location>
        <begin position="220"/>
        <end position="245"/>
    </location>
</feature>
<dbReference type="Pfam" id="PF01545">
    <property type="entry name" value="Cation_efflux"/>
    <property type="match status" value="1"/>
</dbReference>
<evidence type="ECO:0000259" key="9">
    <source>
        <dbReference type="Pfam" id="PF01545"/>
    </source>
</evidence>
<evidence type="ECO:0000256" key="4">
    <source>
        <dbReference type="ARBA" id="ARBA00022833"/>
    </source>
</evidence>
<accession>A0A9W8DSE0</accession>
<feature type="transmembrane region" description="Helical" evidence="8">
    <location>
        <begin position="23"/>
        <end position="44"/>
    </location>
</feature>
<evidence type="ECO:0000313" key="11">
    <source>
        <dbReference type="Proteomes" id="UP001150538"/>
    </source>
</evidence>
<feature type="domain" description="Cation efflux protein transmembrane" evidence="9">
    <location>
        <begin position="24"/>
        <end position="315"/>
    </location>
</feature>
<evidence type="ECO:0000313" key="10">
    <source>
        <dbReference type="EMBL" id="KAJ1915845.1"/>
    </source>
</evidence>
<feature type="transmembrane region" description="Helical" evidence="8">
    <location>
        <begin position="253"/>
        <end position="278"/>
    </location>
</feature>
<evidence type="ECO:0000256" key="1">
    <source>
        <dbReference type="ARBA" id="ARBA00004141"/>
    </source>
</evidence>
<dbReference type="GO" id="GO:0006882">
    <property type="term" value="P:intracellular zinc ion homeostasis"/>
    <property type="evidence" value="ECO:0007669"/>
    <property type="project" value="TreeGrafter"/>
</dbReference>
<sequence>MENPRVTVLERYRSFLADDRNKYWVLLIFNSLKFVGNIAVGIYFHYQTILADGSHVLGDVVGLAIALIALNGGGIYGSLGSGINIAFLIGSCFSFIIVAIELLVEPHEAKDPFPVFVVGIVFLCLDLLSLAVIGHHHGGDQGGCSHGHSHSHSHSHSHHHDDEAKCGIQVTCCCGADHSNDAVEGKKTTVYSHNITRWASHLLGIGLVYRFMSICGQTSPSSHNHKHQNGGNDQDDKEFDAKKETHKAKHQNMLAMTMHIIGDVLTTLLVVVGALINWKADVPNKDRIDPITSVLANIIIIAASSPVLITACKQLAKAIRGLYKVAPLNKVLVESLKAHIGALGEVIKVQEIVIKVDHSSGKVMANVKAWVDEQMTPVAAPSSEPHHQNGIEYCNGADAIQTANAAVMSISISTAVATSADTLTLLENGPRKNVKFICTDQESQLDTMPPEAVNANQVYKPIALKIFDVLKAFGVEAKEIELTNYDAEPQKNKSEPHTSHCDNCSCSHSNANGIGAPVQVNLMLVCPGADDKLD</sequence>
<dbReference type="AlphaFoldDB" id="A0A9W8DSE0"/>
<organism evidence="10 11">
    <name type="scientific">Mycoemilia scoparia</name>
    <dbReference type="NCBI Taxonomy" id="417184"/>
    <lineage>
        <taxon>Eukaryota</taxon>
        <taxon>Fungi</taxon>
        <taxon>Fungi incertae sedis</taxon>
        <taxon>Zoopagomycota</taxon>
        <taxon>Kickxellomycotina</taxon>
        <taxon>Kickxellomycetes</taxon>
        <taxon>Kickxellales</taxon>
        <taxon>Kickxellaceae</taxon>
        <taxon>Mycoemilia</taxon>
    </lineage>
</organism>
<reference evidence="10" key="1">
    <citation type="submission" date="2022-07" db="EMBL/GenBank/DDBJ databases">
        <title>Phylogenomic reconstructions and comparative analyses of Kickxellomycotina fungi.</title>
        <authorList>
            <person name="Reynolds N.K."/>
            <person name="Stajich J.E."/>
            <person name="Barry K."/>
            <person name="Grigoriev I.V."/>
            <person name="Crous P."/>
            <person name="Smith M.E."/>
        </authorList>
    </citation>
    <scope>NUCLEOTIDE SEQUENCE</scope>
    <source>
        <strain evidence="10">NBRC 100468</strain>
    </source>
</reference>
<comment type="subcellular location">
    <subcellularLocation>
        <location evidence="1">Membrane</location>
        <topology evidence="1">Multi-pass membrane protein</topology>
    </subcellularLocation>
</comment>
<proteinExistence type="inferred from homology"/>
<dbReference type="OrthoDB" id="9944568at2759"/>
<dbReference type="GO" id="GO:0005385">
    <property type="term" value="F:zinc ion transmembrane transporter activity"/>
    <property type="evidence" value="ECO:0007669"/>
    <property type="project" value="TreeGrafter"/>
</dbReference>
<dbReference type="Gene3D" id="1.20.1510.10">
    <property type="entry name" value="Cation efflux protein transmembrane domain"/>
    <property type="match status" value="1"/>
</dbReference>
<evidence type="ECO:0000256" key="5">
    <source>
        <dbReference type="ARBA" id="ARBA00022989"/>
    </source>
</evidence>
<feature type="transmembrane region" description="Helical" evidence="8">
    <location>
        <begin position="85"/>
        <end position="104"/>
    </location>
</feature>
<keyword evidence="3 8" id="KW-0812">Transmembrane</keyword>
<comment type="similarity">
    <text evidence="2">Belongs to the cation diffusion facilitator (CDF) transporter (TC 2.A.4) family. SLC30A subfamily.</text>
</comment>
<evidence type="ECO:0000256" key="2">
    <source>
        <dbReference type="ARBA" id="ARBA00008873"/>
    </source>
</evidence>
<feature type="transmembrane region" description="Helical" evidence="8">
    <location>
        <begin position="56"/>
        <end position="79"/>
    </location>
</feature>